<evidence type="ECO:0000313" key="1">
    <source>
        <dbReference type="EMBL" id="KQJ99290.1"/>
    </source>
</evidence>
<dbReference type="OrthoDB" id="1845982at2759"/>
<reference evidence="1" key="2">
    <citation type="submission" date="2017-06" db="EMBL/GenBank/DDBJ databases">
        <title>WGS assembly of Brachypodium distachyon.</title>
        <authorList>
            <consortium name="The International Brachypodium Initiative"/>
            <person name="Lucas S."/>
            <person name="Harmon-Smith M."/>
            <person name="Lail K."/>
            <person name="Tice H."/>
            <person name="Grimwood J."/>
            <person name="Bruce D."/>
            <person name="Barry K."/>
            <person name="Shu S."/>
            <person name="Lindquist E."/>
            <person name="Wang M."/>
            <person name="Pitluck S."/>
            <person name="Vogel J.P."/>
            <person name="Garvin D.F."/>
            <person name="Mockler T.C."/>
            <person name="Schmutz J."/>
            <person name="Rokhsar D."/>
            <person name="Bevan M.W."/>
        </authorList>
    </citation>
    <scope>NUCLEOTIDE SEQUENCE</scope>
    <source>
        <strain evidence="1">Bd21</strain>
    </source>
</reference>
<dbReference type="PANTHER" id="PTHR35546:SF16">
    <property type="entry name" value="F-BOX ASSOCIATED UBIQUITINATION EFFECTOR FAMILY PROTEIN-RELATED"/>
    <property type="match status" value="1"/>
</dbReference>
<reference evidence="2" key="3">
    <citation type="submission" date="2018-08" db="UniProtKB">
        <authorList>
            <consortium name="EnsemblPlants"/>
        </authorList>
    </citation>
    <scope>IDENTIFICATION</scope>
    <source>
        <strain evidence="2">cv. Bd21</strain>
    </source>
</reference>
<dbReference type="InParanoid" id="A0A0Q3I0A4"/>
<dbReference type="InterPro" id="IPR055290">
    <property type="entry name" value="At3g26010-like"/>
</dbReference>
<evidence type="ECO:0000313" key="2">
    <source>
        <dbReference type="EnsemblPlants" id="KQJ99290"/>
    </source>
</evidence>
<evidence type="ECO:0008006" key="4">
    <source>
        <dbReference type="Google" id="ProtNLM"/>
    </source>
</evidence>
<accession>A0A0Q3I0A4</accession>
<dbReference type="ExpressionAtlas" id="A0A0Q3I0A4">
    <property type="expression patterns" value="baseline and differential"/>
</dbReference>
<dbReference type="EMBL" id="CM000882">
    <property type="protein sequence ID" value="KQJ99290.1"/>
    <property type="molecule type" value="Genomic_DNA"/>
</dbReference>
<sequence length="365" mass="40076">MAAADEQCDGNGADGGAGGATSLAEDEAFEMLTWVSLDDLACRDVCAHWRRLTYEAAFAPLHLRRAAAGGFVSGYLVQGLARNRYSATFVSSTSGAEVSLDFLPCSPSVRIEAVSAHRGLACCVDPTAFSLSSGAKPSSRCYYMCKPATKQWRALPSPRLRFPTAATAMIARPAPIFDSRRRKRGGGWRRSPDVPLWPESLAGAGPAVRAHGAMHWLRWPDSLTAAEDIFAFDMRSETWRLVRIPPELEEKAGARKKLAAVEGRLCLVAVADDGEAEVWAVAGYGGRAERWEKKMTVRLENLAAMDGRALVFRDLCSSDVAFLNTVYTVIWYDFLKGKKIAEVPVHHKCIQQVFKYESDLVPWDI</sequence>
<organism evidence="1">
    <name type="scientific">Brachypodium distachyon</name>
    <name type="common">Purple false brome</name>
    <name type="synonym">Trachynia distachya</name>
    <dbReference type="NCBI Taxonomy" id="15368"/>
    <lineage>
        <taxon>Eukaryota</taxon>
        <taxon>Viridiplantae</taxon>
        <taxon>Streptophyta</taxon>
        <taxon>Embryophyta</taxon>
        <taxon>Tracheophyta</taxon>
        <taxon>Spermatophyta</taxon>
        <taxon>Magnoliopsida</taxon>
        <taxon>Liliopsida</taxon>
        <taxon>Poales</taxon>
        <taxon>Poaceae</taxon>
        <taxon>BOP clade</taxon>
        <taxon>Pooideae</taxon>
        <taxon>Stipodae</taxon>
        <taxon>Brachypodieae</taxon>
        <taxon>Brachypodium</taxon>
    </lineage>
</organism>
<protein>
    <recommendedName>
        <fullName evidence="4">F-box associated domain-containing protein</fullName>
    </recommendedName>
</protein>
<dbReference type="Proteomes" id="UP000008810">
    <property type="component" value="Chromosome 3"/>
</dbReference>
<gene>
    <name evidence="1" type="ORF">BRADI_3g42370v3</name>
</gene>
<proteinExistence type="predicted"/>
<name>A0A0Q3I0A4_BRADI</name>
<dbReference type="PANTHER" id="PTHR35546">
    <property type="entry name" value="F-BOX PROTEIN INTERACTION DOMAIN PROTEIN-RELATED"/>
    <property type="match status" value="1"/>
</dbReference>
<evidence type="ECO:0000313" key="3">
    <source>
        <dbReference type="Proteomes" id="UP000008810"/>
    </source>
</evidence>
<dbReference type="STRING" id="15368.A0A0Q3I0A4"/>
<dbReference type="EnsemblPlants" id="KQJ99290">
    <property type="protein sequence ID" value="KQJ99290"/>
    <property type="gene ID" value="BRADI_3g42370v3"/>
</dbReference>
<keyword evidence="3" id="KW-1185">Reference proteome</keyword>
<dbReference type="FunCoup" id="A0A0Q3I0A4">
    <property type="interactions" value="59"/>
</dbReference>
<reference evidence="1 2" key="1">
    <citation type="journal article" date="2010" name="Nature">
        <title>Genome sequencing and analysis of the model grass Brachypodium distachyon.</title>
        <authorList>
            <consortium name="International Brachypodium Initiative"/>
        </authorList>
    </citation>
    <scope>NUCLEOTIDE SEQUENCE [LARGE SCALE GENOMIC DNA]</scope>
    <source>
        <strain evidence="1 2">Bd21</strain>
    </source>
</reference>
<dbReference type="Gramene" id="KQJ99290">
    <property type="protein sequence ID" value="KQJ99290"/>
    <property type="gene ID" value="BRADI_3g42370v3"/>
</dbReference>
<dbReference type="AlphaFoldDB" id="A0A0Q3I0A4"/>